<dbReference type="Gene3D" id="1.10.510.10">
    <property type="entry name" value="Transferase(Phosphotransferase) domain 1"/>
    <property type="match status" value="1"/>
</dbReference>
<dbReference type="InterPro" id="IPR001054">
    <property type="entry name" value="A/G_cyclase"/>
</dbReference>
<keyword evidence="9 11" id="KW-0456">Lyase</keyword>
<feature type="domain" description="Protein kinase" evidence="14">
    <location>
        <begin position="237"/>
        <end position="543"/>
    </location>
</feature>
<dbReference type="Proteomes" id="UP000695022">
    <property type="component" value="Unplaced"/>
</dbReference>
<dbReference type="InterPro" id="IPR050401">
    <property type="entry name" value="Cyclic_nucleotide_synthase"/>
</dbReference>
<evidence type="ECO:0000256" key="3">
    <source>
        <dbReference type="ARBA" id="ARBA00012202"/>
    </source>
</evidence>
<dbReference type="PANTHER" id="PTHR11920">
    <property type="entry name" value="GUANYLYL CYCLASE"/>
    <property type="match status" value="1"/>
</dbReference>
<protein>
    <recommendedName>
        <fullName evidence="3 12">Guanylate cyclase</fullName>
        <ecNumber evidence="3 12">4.6.1.2</ecNumber>
    </recommendedName>
</protein>
<dbReference type="CDD" id="cd07302">
    <property type="entry name" value="CHD"/>
    <property type="match status" value="1"/>
</dbReference>
<feature type="domain" description="Guanylate cyclase" evidence="15">
    <location>
        <begin position="615"/>
        <end position="745"/>
    </location>
</feature>
<dbReference type="Gene3D" id="3.30.200.20">
    <property type="entry name" value="Phosphorylase Kinase, domain 1"/>
    <property type="match status" value="1"/>
</dbReference>
<dbReference type="Gene3D" id="6.10.250.780">
    <property type="match status" value="1"/>
</dbReference>
<dbReference type="SUPFAM" id="SSF56112">
    <property type="entry name" value="Protein kinase-like (PK-like)"/>
    <property type="match status" value="1"/>
</dbReference>
<proteinExistence type="inferred from homology"/>
<keyword evidence="6 13" id="KW-1133">Transmembrane helix</keyword>
<evidence type="ECO:0000256" key="11">
    <source>
        <dbReference type="RuleBase" id="RU000405"/>
    </source>
</evidence>
<comment type="subcellular location">
    <subcellularLocation>
        <location evidence="2">Membrane</location>
        <topology evidence="2">Single-pass type I membrane protein</topology>
    </subcellularLocation>
</comment>
<dbReference type="Gene3D" id="3.40.50.2300">
    <property type="match status" value="2"/>
</dbReference>
<evidence type="ECO:0000256" key="1">
    <source>
        <dbReference type="ARBA" id="ARBA00001436"/>
    </source>
</evidence>
<sequence>MMKCAPAVSLAVEKINADVLNDNYRLELIEISYGHSCNYDKAPGYAAQAFYTNDIIVIVLSLRGESVREAMLTAYDLGMTNGEWVFFDTEMFKEPFWGDHGWYRGDDNDKRARSAYEALLRVSLVQPRGEQFPLFAEKVMERAATQYGYHFKNSSEFIPGINGNFKVDVIGDRITNFFLMDLDPLTGLFKPVGINYADDEFVYVPLKPIHWPGAQNEPPKDVPVCGFRGDRCKPRGYLTLIVYLLGIISSVFLVCGIAAAFVYRRMKLESALANMSWVVKWDELEPLRSSHCHGLTSLNSCSNSSAEERPLCHNVAIYKGVIVAIKKCSAKRINITRNRLLQIKRIRELQHENLTRFIGACIEPPNTAVLVEHCARGNLQGMKYLHESPIKSHGDLCSPNCVCDSRFVVKVTDFVVKTLLGGNRDILMGQPQSYYSRLLWTAPELLRKEQFSLDGTQKGDVYSFGIILYEVILDSYPFQDETIRLTPIEIIESVRRVESPPFRPTVENGACQQDICKLMTACWQEDPSGRPSFDNILATLKIISKGKFGNILDDLLMRMEQYAANLETVVNDRTSQLLEEKRKVDQLLKEMLPGKVAEQLKAGHAVQPELYDSVTIYFSDIVSFTTLSADSTPLQIVDLLNDLYSCFDGILTQFDAYKVETIGDAYMVVSGLPERNGDKHASEIALMSLSLLNAVDKFKIRHRPGEKLQLRIGLHSGSCVAGVVGLKMPRYCLFGDTVNMASRMESTGLPLKIQVSSYTAEILQSCDQFQLQLRGDIEVKGKGTQRTYWLEGAASDDKSPSASND</sequence>
<dbReference type="Pfam" id="PF00211">
    <property type="entry name" value="Guanylate_cyc"/>
    <property type="match status" value="1"/>
</dbReference>
<dbReference type="InterPro" id="IPR011009">
    <property type="entry name" value="Kinase-like_dom_sf"/>
</dbReference>
<dbReference type="PROSITE" id="PS50125">
    <property type="entry name" value="GUANYLATE_CYCLASE_2"/>
    <property type="match status" value="1"/>
</dbReference>
<organism evidence="16 17">
    <name type="scientific">Priapulus caudatus</name>
    <name type="common">Priapulid worm</name>
    <dbReference type="NCBI Taxonomy" id="37621"/>
    <lineage>
        <taxon>Eukaryota</taxon>
        <taxon>Metazoa</taxon>
        <taxon>Ecdysozoa</taxon>
        <taxon>Scalidophora</taxon>
        <taxon>Priapulida</taxon>
        <taxon>Priapulimorpha</taxon>
        <taxon>Priapulimorphida</taxon>
        <taxon>Priapulidae</taxon>
        <taxon>Priapulus</taxon>
    </lineage>
</organism>
<keyword evidence="16" id="KW-1185">Reference proteome</keyword>
<evidence type="ECO:0000313" key="16">
    <source>
        <dbReference type="Proteomes" id="UP000695022"/>
    </source>
</evidence>
<dbReference type="PROSITE" id="PS00452">
    <property type="entry name" value="GUANYLATE_CYCLASE_1"/>
    <property type="match status" value="1"/>
</dbReference>
<evidence type="ECO:0000256" key="8">
    <source>
        <dbReference type="ARBA" id="ARBA00023180"/>
    </source>
</evidence>
<gene>
    <name evidence="17" type="primary">LOC106812447</name>
</gene>
<dbReference type="SUPFAM" id="SSF53822">
    <property type="entry name" value="Periplasmic binding protein-like I"/>
    <property type="match status" value="1"/>
</dbReference>
<dbReference type="RefSeq" id="XP_014671818.1">
    <property type="nucleotide sequence ID" value="XM_014816332.1"/>
</dbReference>
<dbReference type="Pfam" id="PF07714">
    <property type="entry name" value="PK_Tyr_Ser-Thr"/>
    <property type="match status" value="1"/>
</dbReference>
<dbReference type="PROSITE" id="PS50011">
    <property type="entry name" value="PROTEIN_KINASE_DOM"/>
    <property type="match status" value="1"/>
</dbReference>
<reference evidence="17" key="1">
    <citation type="submission" date="2025-08" db="UniProtKB">
        <authorList>
            <consortium name="RefSeq"/>
        </authorList>
    </citation>
    <scope>IDENTIFICATION</scope>
</reference>
<evidence type="ECO:0000256" key="7">
    <source>
        <dbReference type="ARBA" id="ARBA00023136"/>
    </source>
</evidence>
<dbReference type="PANTHER" id="PTHR11920:SF494">
    <property type="entry name" value="ATRIAL NATRIURETIC PEPTIDE RECEPTOR 2"/>
    <property type="match status" value="1"/>
</dbReference>
<comment type="catalytic activity">
    <reaction evidence="1 12">
        <text>GTP = 3',5'-cyclic GMP + diphosphate</text>
        <dbReference type="Rhea" id="RHEA:13665"/>
        <dbReference type="ChEBI" id="CHEBI:33019"/>
        <dbReference type="ChEBI" id="CHEBI:37565"/>
        <dbReference type="ChEBI" id="CHEBI:57746"/>
        <dbReference type="EC" id="4.6.1.2"/>
    </reaction>
</comment>
<keyword evidence="8" id="KW-0325">Glycoprotein</keyword>
<dbReference type="InterPro" id="IPR028082">
    <property type="entry name" value="Peripla_BP_I"/>
</dbReference>
<evidence type="ECO:0000256" key="9">
    <source>
        <dbReference type="ARBA" id="ARBA00023239"/>
    </source>
</evidence>
<dbReference type="InterPro" id="IPR018297">
    <property type="entry name" value="A/G_cyclase_CS"/>
</dbReference>
<evidence type="ECO:0000256" key="10">
    <source>
        <dbReference type="ARBA" id="ARBA00023293"/>
    </source>
</evidence>
<evidence type="ECO:0000256" key="2">
    <source>
        <dbReference type="ARBA" id="ARBA00004479"/>
    </source>
</evidence>
<evidence type="ECO:0000256" key="13">
    <source>
        <dbReference type="SAM" id="Phobius"/>
    </source>
</evidence>
<dbReference type="SMART" id="SM00044">
    <property type="entry name" value="CYCc"/>
    <property type="match status" value="1"/>
</dbReference>
<evidence type="ECO:0000313" key="17">
    <source>
        <dbReference type="RefSeq" id="XP_014671818.1"/>
    </source>
</evidence>
<dbReference type="SUPFAM" id="SSF55073">
    <property type="entry name" value="Nucleotide cyclase"/>
    <property type="match status" value="1"/>
</dbReference>
<dbReference type="InterPro" id="IPR000719">
    <property type="entry name" value="Prot_kinase_dom"/>
</dbReference>
<dbReference type="GeneID" id="106812447"/>
<evidence type="ECO:0000256" key="12">
    <source>
        <dbReference type="RuleBase" id="RU003431"/>
    </source>
</evidence>
<dbReference type="InterPro" id="IPR029787">
    <property type="entry name" value="Nucleotide_cyclase"/>
</dbReference>
<feature type="transmembrane region" description="Helical" evidence="13">
    <location>
        <begin position="240"/>
        <end position="263"/>
    </location>
</feature>
<keyword evidence="4 13" id="KW-0812">Transmembrane</keyword>
<dbReference type="InterPro" id="IPR001245">
    <property type="entry name" value="Ser-Thr/Tyr_kinase_cat_dom"/>
</dbReference>
<keyword evidence="10 12" id="KW-0141">cGMP biosynthesis</keyword>
<evidence type="ECO:0000259" key="14">
    <source>
        <dbReference type="PROSITE" id="PS50011"/>
    </source>
</evidence>
<evidence type="ECO:0000256" key="6">
    <source>
        <dbReference type="ARBA" id="ARBA00022989"/>
    </source>
</evidence>
<keyword evidence="7 13" id="KW-0472">Membrane</keyword>
<dbReference type="Gene3D" id="3.30.70.1230">
    <property type="entry name" value="Nucleotide cyclase"/>
    <property type="match status" value="1"/>
</dbReference>
<accession>A0ABM1EHZ7</accession>
<evidence type="ECO:0000256" key="5">
    <source>
        <dbReference type="ARBA" id="ARBA00022741"/>
    </source>
</evidence>
<dbReference type="EC" id="4.6.1.2" evidence="3 12"/>
<keyword evidence="5" id="KW-0547">Nucleotide-binding</keyword>
<comment type="similarity">
    <text evidence="11">Belongs to the adenylyl cyclase class-4/guanylyl cyclase family.</text>
</comment>
<evidence type="ECO:0000259" key="15">
    <source>
        <dbReference type="PROSITE" id="PS50125"/>
    </source>
</evidence>
<evidence type="ECO:0000256" key="4">
    <source>
        <dbReference type="ARBA" id="ARBA00022692"/>
    </source>
</evidence>
<name>A0ABM1EHZ7_PRICU</name>